<dbReference type="AlphaFoldDB" id="A0A8E0S0X7"/>
<keyword evidence="2" id="KW-0812">Transmembrane</keyword>
<feature type="transmembrane region" description="Helical" evidence="2">
    <location>
        <begin position="375"/>
        <end position="398"/>
    </location>
</feature>
<organism evidence="3 4">
    <name type="scientific">Fasciolopsis buskii</name>
    <dbReference type="NCBI Taxonomy" id="27845"/>
    <lineage>
        <taxon>Eukaryota</taxon>
        <taxon>Metazoa</taxon>
        <taxon>Spiralia</taxon>
        <taxon>Lophotrochozoa</taxon>
        <taxon>Platyhelminthes</taxon>
        <taxon>Trematoda</taxon>
        <taxon>Digenea</taxon>
        <taxon>Plagiorchiida</taxon>
        <taxon>Echinostomata</taxon>
        <taxon>Echinostomatoidea</taxon>
        <taxon>Fasciolidae</taxon>
        <taxon>Fasciolopsis</taxon>
    </lineage>
</organism>
<dbReference type="OrthoDB" id="5977743at2759"/>
<keyword evidence="2" id="KW-1133">Transmembrane helix</keyword>
<dbReference type="Gene3D" id="3.60.21.10">
    <property type="match status" value="1"/>
</dbReference>
<evidence type="ECO:0000313" key="4">
    <source>
        <dbReference type="Proteomes" id="UP000728185"/>
    </source>
</evidence>
<name>A0A8E0S0X7_9TREM</name>
<dbReference type="SUPFAM" id="SSF56300">
    <property type="entry name" value="Metallo-dependent phosphatases"/>
    <property type="match status" value="1"/>
</dbReference>
<proteinExistence type="predicted"/>
<gene>
    <name evidence="3" type="ORF">FBUS_06053</name>
</gene>
<evidence type="ECO:0008006" key="5">
    <source>
        <dbReference type="Google" id="ProtNLM"/>
    </source>
</evidence>
<protein>
    <recommendedName>
        <fullName evidence="5">Calcineurin-like phosphoesterase domain-containing protein</fullName>
    </recommendedName>
</protein>
<evidence type="ECO:0000313" key="3">
    <source>
        <dbReference type="EMBL" id="KAA0193804.1"/>
    </source>
</evidence>
<dbReference type="Proteomes" id="UP000728185">
    <property type="component" value="Unassembled WGS sequence"/>
</dbReference>
<dbReference type="GO" id="GO:0016020">
    <property type="term" value="C:membrane"/>
    <property type="evidence" value="ECO:0007669"/>
    <property type="project" value="GOC"/>
</dbReference>
<reference evidence="3" key="1">
    <citation type="submission" date="2019-05" db="EMBL/GenBank/DDBJ databases">
        <title>Annotation for the trematode Fasciolopsis buski.</title>
        <authorList>
            <person name="Choi Y.-J."/>
        </authorList>
    </citation>
    <scope>NUCLEOTIDE SEQUENCE</scope>
    <source>
        <strain evidence="3">HT</strain>
        <tissue evidence="3">Whole worm</tissue>
    </source>
</reference>
<comment type="caution">
    <text evidence="3">The sequence shown here is derived from an EMBL/GenBank/DDBJ whole genome shotgun (WGS) entry which is preliminary data.</text>
</comment>
<accession>A0A8E0S0X7</accession>
<dbReference type="InterPro" id="IPR033308">
    <property type="entry name" value="PGAP5/Cdc1/Ted1"/>
</dbReference>
<evidence type="ECO:0000256" key="2">
    <source>
        <dbReference type="SAM" id="Phobius"/>
    </source>
</evidence>
<dbReference type="EMBL" id="LUCM01004795">
    <property type="protein sequence ID" value="KAA0193804.1"/>
    <property type="molecule type" value="Genomic_DNA"/>
</dbReference>
<dbReference type="PANTHER" id="PTHR13315">
    <property type="entry name" value="METALLO PHOSPHOESTERASE RELATED"/>
    <property type="match status" value="1"/>
</dbReference>
<dbReference type="GO" id="GO:0005783">
    <property type="term" value="C:endoplasmic reticulum"/>
    <property type="evidence" value="ECO:0007669"/>
    <property type="project" value="TreeGrafter"/>
</dbReference>
<dbReference type="PANTHER" id="PTHR13315:SF4">
    <property type="entry name" value="METALLOPHOSPHOESTERASE, ISOFORM E"/>
    <property type="match status" value="1"/>
</dbReference>
<evidence type="ECO:0000256" key="1">
    <source>
        <dbReference type="ARBA" id="ARBA00023136"/>
    </source>
</evidence>
<dbReference type="InterPro" id="IPR029052">
    <property type="entry name" value="Metallo-depent_PP-like"/>
</dbReference>
<dbReference type="GO" id="GO:0006506">
    <property type="term" value="P:GPI anchor biosynthetic process"/>
    <property type="evidence" value="ECO:0007669"/>
    <property type="project" value="InterPro"/>
</dbReference>
<sequence length="414" mass="47795">MCTSTTGSFSVEFCSTEVDLPKKRRKGPVDYVSDLGMHRSLIFCGLRKHPWALSIILCLVFGEFIEPRLTRFMWPKFDPLQTETETRLLLASDPHLEGYHTDLFWLSYLLQWDSDRYLRYHFNQAKKWVNPSGFLILGDLFDLGSEIDASEFSHTCVRFRSIYLNGASLPHLIFPGDNDVDLIEGSWTDPNLMKRMDGCLNPLQTSEQIQFVRCQTVPRGTYRSARNKTNSLANTSSDQFLVFVTHEPVMKISQDQLNEVLAGEFPCLFVSSHYHRPYMYIVRSTDGYSFTEEWIHQPGEWHPRQLTLHFNMSRCVGADHMMEIRGSHEALGFGLPSCTYRSGFPGDTALAVLQIFRNGQAIYHLLPLSSRLYVLYLYLVCISLCALYKIFAMFSSCYSFGIQNRFKRTCKIFK</sequence>
<keyword evidence="4" id="KW-1185">Reference proteome</keyword>
<keyword evidence="1 2" id="KW-0472">Membrane</keyword>